<evidence type="ECO:0000313" key="2">
    <source>
        <dbReference type="Proteomes" id="UP000007730"/>
    </source>
</evidence>
<dbReference type="HOGENOM" id="CLU_2918146_0_0_5"/>
<proteinExistence type="predicted"/>
<dbReference type="KEGG" id="ocg:OCA5_c21050"/>
<dbReference type="AlphaFoldDB" id="F8BWP3"/>
<organism evidence="1 2">
    <name type="scientific">Afipia carboxidovorans (strain ATCC 49405 / DSM 1227 / KCTC 32145 / OM5)</name>
    <name type="common">Oligotropha carboxidovorans</name>
    <dbReference type="NCBI Taxonomy" id="504832"/>
    <lineage>
        <taxon>Bacteria</taxon>
        <taxon>Pseudomonadati</taxon>
        <taxon>Pseudomonadota</taxon>
        <taxon>Alphaproteobacteria</taxon>
        <taxon>Hyphomicrobiales</taxon>
        <taxon>Nitrobacteraceae</taxon>
        <taxon>Afipia</taxon>
    </lineage>
</organism>
<protein>
    <submittedName>
        <fullName evidence="1">Uncharacterized protein</fullName>
    </submittedName>
</protein>
<gene>
    <name evidence="1" type="ordered locus">OCA5_c21050</name>
</gene>
<keyword evidence="2" id="KW-1185">Reference proteome</keyword>
<name>F8BWP3_AFIC5</name>
<evidence type="ECO:0000313" key="1">
    <source>
        <dbReference type="EMBL" id="AEI06811.1"/>
    </source>
</evidence>
<dbReference type="EMBL" id="CP002826">
    <property type="protein sequence ID" value="AEI06811.1"/>
    <property type="molecule type" value="Genomic_DNA"/>
</dbReference>
<dbReference type="STRING" id="504832.OCA5_c21050"/>
<reference evidence="1 2" key="1">
    <citation type="journal article" date="2011" name="J. Bacteriol.">
        <title>Complete genome sequences of the chemolithoautotrophic Oligotropha carboxidovorans strains OM4 and OM5.</title>
        <authorList>
            <person name="Volland S."/>
            <person name="Rachinger M."/>
            <person name="Strittmatter A."/>
            <person name="Daniel R."/>
            <person name="Gottschalk G."/>
            <person name="Meyer O."/>
        </authorList>
    </citation>
    <scope>NUCLEOTIDE SEQUENCE [LARGE SCALE GENOMIC DNA]</scope>
    <source>
        <strain evidence="2">ATCC 49405 / DSM 1227 / KCTC 32145 / OM5</strain>
    </source>
</reference>
<sequence length="61" mass="6830">MYALASHLALSWIVLLTARSQVLLNILAADTPRHAASLWSIFCLSLNLDRGRTNFTLWSIC</sequence>
<accession>F8BWP3</accession>
<dbReference type="Proteomes" id="UP000007730">
    <property type="component" value="Chromosome"/>
</dbReference>